<dbReference type="EMBL" id="CAJC01000173">
    <property type="protein sequence ID" value="CCI54146.1"/>
    <property type="molecule type" value="Genomic_DNA"/>
</dbReference>
<feature type="region of interest" description="Disordered" evidence="1">
    <location>
        <begin position="19"/>
        <end position="58"/>
    </location>
</feature>
<organism evidence="2 3">
    <name type="scientific">Nostocoides jenkinsii Ben 74</name>
    <dbReference type="NCBI Taxonomy" id="1193518"/>
    <lineage>
        <taxon>Bacteria</taxon>
        <taxon>Bacillati</taxon>
        <taxon>Actinomycetota</taxon>
        <taxon>Actinomycetes</taxon>
        <taxon>Micrococcales</taxon>
        <taxon>Intrasporangiaceae</taxon>
        <taxon>Nostocoides</taxon>
    </lineage>
</organism>
<name>A0A077M9V5_9MICO</name>
<accession>A0A077M9V5</accession>
<evidence type="ECO:0000313" key="3">
    <source>
        <dbReference type="Proteomes" id="UP000035720"/>
    </source>
</evidence>
<evidence type="ECO:0000313" key="2">
    <source>
        <dbReference type="EMBL" id="CCI54146.1"/>
    </source>
</evidence>
<evidence type="ECO:0000256" key="1">
    <source>
        <dbReference type="SAM" id="MobiDB-lite"/>
    </source>
</evidence>
<protein>
    <submittedName>
        <fullName evidence="2">Uncharacterized protein</fullName>
    </submittedName>
</protein>
<sequence>MLSPQEQASFDEALREVMSQTARRVRRSGGPDWAQALRDGRLGGGPGRPESETATSAA</sequence>
<comment type="caution">
    <text evidence="2">The sequence shown here is derived from an EMBL/GenBank/DDBJ whole genome shotgun (WGS) entry which is preliminary data.</text>
</comment>
<dbReference type="RefSeq" id="WP_157038543.1">
    <property type="nucleotide sequence ID" value="NZ_HF571038.1"/>
</dbReference>
<dbReference type="Proteomes" id="UP000035720">
    <property type="component" value="Unassembled WGS sequence"/>
</dbReference>
<keyword evidence="3" id="KW-1185">Reference proteome</keyword>
<dbReference type="AlphaFoldDB" id="A0A077M9V5"/>
<gene>
    <name evidence="2" type="ORF">BN13_600005</name>
</gene>
<proteinExistence type="predicted"/>
<reference evidence="2 3" key="1">
    <citation type="journal article" date="2013" name="ISME J.">
        <title>A metabolic model for members of the genus Tetrasphaera involved in enhanced biological phosphorus removal.</title>
        <authorList>
            <person name="Kristiansen R."/>
            <person name="Nguyen H.T.T."/>
            <person name="Saunders A.M."/>
            <person name="Nielsen J.L."/>
            <person name="Wimmer R."/>
            <person name="Le V.Q."/>
            <person name="McIlroy S.J."/>
            <person name="Petrovski S."/>
            <person name="Seviour R.J."/>
            <person name="Calteau A."/>
            <person name="Nielsen K.L."/>
            <person name="Nielsen P.H."/>
        </authorList>
    </citation>
    <scope>NUCLEOTIDE SEQUENCE [LARGE SCALE GENOMIC DNA]</scope>
    <source>
        <strain evidence="2 3">Ben 74</strain>
    </source>
</reference>
<dbReference type="STRING" id="1193518.BN13_600005"/>